<keyword evidence="8" id="KW-0902">Two-component regulatory system</keyword>
<dbReference type="GO" id="GO:0005524">
    <property type="term" value="F:ATP binding"/>
    <property type="evidence" value="ECO:0007669"/>
    <property type="project" value="UniProtKB-KW"/>
</dbReference>
<comment type="caution">
    <text evidence="11">The sequence shown here is derived from an EMBL/GenBank/DDBJ whole genome shotgun (WGS) entry which is preliminary data.</text>
</comment>
<feature type="transmembrane region" description="Helical" evidence="9">
    <location>
        <begin position="287"/>
        <end position="309"/>
    </location>
</feature>
<proteinExistence type="predicted"/>
<organism evidence="11 12">
    <name type="scientific">Paenibacillus flagellatus</name>
    <dbReference type="NCBI Taxonomy" id="2211139"/>
    <lineage>
        <taxon>Bacteria</taxon>
        <taxon>Bacillati</taxon>
        <taxon>Bacillota</taxon>
        <taxon>Bacilli</taxon>
        <taxon>Bacillales</taxon>
        <taxon>Paenibacillaceae</taxon>
        <taxon>Paenibacillus</taxon>
    </lineage>
</organism>
<evidence type="ECO:0000256" key="7">
    <source>
        <dbReference type="ARBA" id="ARBA00022840"/>
    </source>
</evidence>
<dbReference type="Proteomes" id="UP000247476">
    <property type="component" value="Unassembled WGS sequence"/>
</dbReference>
<feature type="transmembrane region" description="Helical" evidence="9">
    <location>
        <begin position="315"/>
        <end position="338"/>
    </location>
</feature>
<feature type="domain" description="Signal transduction histidine kinase subgroup 3 dimerisation and phosphoacceptor" evidence="10">
    <location>
        <begin position="464"/>
        <end position="528"/>
    </location>
</feature>
<feature type="transmembrane region" description="Helical" evidence="9">
    <location>
        <begin position="350"/>
        <end position="373"/>
    </location>
</feature>
<feature type="transmembrane region" description="Helical" evidence="9">
    <location>
        <begin position="256"/>
        <end position="275"/>
    </location>
</feature>
<dbReference type="EMBL" id="QJVJ01000011">
    <property type="protein sequence ID" value="PYI51816.1"/>
    <property type="molecule type" value="Genomic_DNA"/>
</dbReference>
<sequence>MKEPNRTVDGGRSGLWTYALFIGIGALLYVVVAFLIAGLPGRMGEADDVAAFGVGDDWEAYAGELPFRDGVPEDRAVAWRPLAELQAEHGKREAPEPYWLRIVLPGETGGSRDPYLWVKRQSHYQLYVDGVKLGEVDNDGADRFMHPSFGWRSYEMQPKDGPRTLLVHVDPVRPSLYVGSYAVGDGKTLLAEMIRYDAVGLLYVLLFGLLGFASTALYLRSPRDPYYLSFAIITYCAAAGYLFRSYSFQLLPHAPVLVYLADLPGIAATGAFQLFMHQFAGGRRHSLFRVLAAYFFVGAFALTVIALMTDFRTYYRLYTVFLLPGLTVSGVAVVLFAVRRYWKLADRETGWMLTGILSAVLCVVVHIGGSFYVKSLRVFPLHSTTEAYIVENAAGYGVLLFVLALGMAMLTRISRIRAEHRTFTESLERMVEDRTAELAESNRLLEISIRERSEAMAEMYVLEERNRIAGDIHDGVGHSLTTSLVQMDAARLLLKKGREEEGLRKLELSVELVRKSLQDVRESVHMMKSIGAEFDLEESLSELAKATEEAAGIEVTGEVSALPALGTLQKKVVFRTMQEGLTNGLRHGGAGKFRYELAYADGRVTFTLWNDGKPHGDRPFGFGLSSMRERVRQIGGTLEVSSPGGDDYLLSIRFPAG</sequence>
<evidence type="ECO:0000256" key="3">
    <source>
        <dbReference type="ARBA" id="ARBA00022553"/>
    </source>
</evidence>
<evidence type="ECO:0000313" key="11">
    <source>
        <dbReference type="EMBL" id="PYI51816.1"/>
    </source>
</evidence>
<evidence type="ECO:0000256" key="1">
    <source>
        <dbReference type="ARBA" id="ARBA00000085"/>
    </source>
</evidence>
<comment type="catalytic activity">
    <reaction evidence="1">
        <text>ATP + protein L-histidine = ADP + protein N-phospho-L-histidine.</text>
        <dbReference type="EC" id="2.7.13.3"/>
    </reaction>
</comment>
<dbReference type="GO" id="GO:0016020">
    <property type="term" value="C:membrane"/>
    <property type="evidence" value="ECO:0007669"/>
    <property type="project" value="InterPro"/>
</dbReference>
<feature type="transmembrane region" description="Helical" evidence="9">
    <location>
        <begin position="226"/>
        <end position="244"/>
    </location>
</feature>
<name>A0A2V5KS67_9BACL</name>
<feature type="transmembrane region" description="Helical" evidence="9">
    <location>
        <begin position="198"/>
        <end position="219"/>
    </location>
</feature>
<dbReference type="OrthoDB" id="9809348at2"/>
<dbReference type="PANTHER" id="PTHR24421:SF10">
    <property type="entry name" value="NITRATE_NITRITE SENSOR PROTEIN NARQ"/>
    <property type="match status" value="1"/>
</dbReference>
<evidence type="ECO:0000256" key="8">
    <source>
        <dbReference type="ARBA" id="ARBA00023012"/>
    </source>
</evidence>
<dbReference type="InterPro" id="IPR036890">
    <property type="entry name" value="HATPase_C_sf"/>
</dbReference>
<dbReference type="RefSeq" id="WP_110842442.1">
    <property type="nucleotide sequence ID" value="NZ_QJVJ01000011.1"/>
</dbReference>
<accession>A0A2V5KS67</accession>
<evidence type="ECO:0000256" key="4">
    <source>
        <dbReference type="ARBA" id="ARBA00022679"/>
    </source>
</evidence>
<evidence type="ECO:0000313" key="12">
    <source>
        <dbReference type="Proteomes" id="UP000247476"/>
    </source>
</evidence>
<dbReference type="SUPFAM" id="SSF55874">
    <property type="entry name" value="ATPase domain of HSP90 chaperone/DNA topoisomerase II/histidine kinase"/>
    <property type="match status" value="1"/>
</dbReference>
<evidence type="ECO:0000256" key="2">
    <source>
        <dbReference type="ARBA" id="ARBA00012438"/>
    </source>
</evidence>
<gene>
    <name evidence="11" type="ORF">DLM86_23125</name>
</gene>
<keyword evidence="3" id="KW-0597">Phosphoprotein</keyword>
<dbReference type="Gene3D" id="1.20.5.1930">
    <property type="match status" value="1"/>
</dbReference>
<protein>
    <recommendedName>
        <fullName evidence="2">histidine kinase</fullName>
        <ecNumber evidence="2">2.7.13.3</ecNumber>
    </recommendedName>
</protein>
<keyword evidence="7" id="KW-0067">ATP-binding</keyword>
<keyword evidence="9" id="KW-1133">Transmembrane helix</keyword>
<keyword evidence="9" id="KW-0812">Transmembrane</keyword>
<keyword evidence="12" id="KW-1185">Reference proteome</keyword>
<keyword evidence="6 11" id="KW-0418">Kinase</keyword>
<keyword evidence="4" id="KW-0808">Transferase</keyword>
<dbReference type="EC" id="2.7.13.3" evidence="2"/>
<evidence type="ECO:0000259" key="10">
    <source>
        <dbReference type="Pfam" id="PF07730"/>
    </source>
</evidence>
<keyword evidence="5" id="KW-0547">Nucleotide-binding</keyword>
<dbReference type="InterPro" id="IPR050482">
    <property type="entry name" value="Sensor_HK_TwoCompSys"/>
</dbReference>
<evidence type="ECO:0000256" key="5">
    <source>
        <dbReference type="ARBA" id="ARBA00022741"/>
    </source>
</evidence>
<feature type="transmembrane region" description="Helical" evidence="9">
    <location>
        <begin position="15"/>
        <end position="39"/>
    </location>
</feature>
<keyword evidence="9" id="KW-0472">Membrane</keyword>
<dbReference type="AlphaFoldDB" id="A0A2V5KS67"/>
<dbReference type="PANTHER" id="PTHR24421">
    <property type="entry name" value="NITRATE/NITRITE SENSOR PROTEIN NARX-RELATED"/>
    <property type="match status" value="1"/>
</dbReference>
<feature type="transmembrane region" description="Helical" evidence="9">
    <location>
        <begin position="393"/>
        <end position="411"/>
    </location>
</feature>
<dbReference type="GO" id="GO:0000155">
    <property type="term" value="F:phosphorelay sensor kinase activity"/>
    <property type="evidence" value="ECO:0007669"/>
    <property type="project" value="InterPro"/>
</dbReference>
<reference evidence="11 12" key="1">
    <citation type="submission" date="2018-05" db="EMBL/GenBank/DDBJ databases">
        <title>Paenibacillus flagellatus sp. nov., isolated from selenium mineral soil.</title>
        <authorList>
            <person name="Dai X."/>
        </authorList>
    </citation>
    <scope>NUCLEOTIDE SEQUENCE [LARGE SCALE GENOMIC DNA]</scope>
    <source>
        <strain evidence="11 12">DXL2</strain>
    </source>
</reference>
<dbReference type="InterPro" id="IPR011712">
    <property type="entry name" value="Sig_transdc_His_kin_sub3_dim/P"/>
</dbReference>
<dbReference type="GO" id="GO:0046983">
    <property type="term" value="F:protein dimerization activity"/>
    <property type="evidence" value="ECO:0007669"/>
    <property type="project" value="InterPro"/>
</dbReference>
<dbReference type="Gene3D" id="3.30.565.10">
    <property type="entry name" value="Histidine kinase-like ATPase, C-terminal domain"/>
    <property type="match status" value="1"/>
</dbReference>
<evidence type="ECO:0000256" key="6">
    <source>
        <dbReference type="ARBA" id="ARBA00022777"/>
    </source>
</evidence>
<evidence type="ECO:0000256" key="9">
    <source>
        <dbReference type="SAM" id="Phobius"/>
    </source>
</evidence>
<dbReference type="Pfam" id="PF07730">
    <property type="entry name" value="HisKA_3"/>
    <property type="match status" value="1"/>
</dbReference>
<dbReference type="CDD" id="cd16917">
    <property type="entry name" value="HATPase_UhpB-NarQ-NarX-like"/>
    <property type="match status" value="1"/>
</dbReference>